<dbReference type="GeneID" id="57753689"/>
<dbReference type="PROSITE" id="PS50111">
    <property type="entry name" value="CHEMOTAXIS_TRANSDUC_2"/>
    <property type="match status" value="1"/>
</dbReference>
<dbReference type="GO" id="GO:0006935">
    <property type="term" value="P:chemotaxis"/>
    <property type="evidence" value="ECO:0007669"/>
    <property type="project" value="UniProtKB-KW"/>
</dbReference>
<proteinExistence type="inferred from homology"/>
<dbReference type="SUPFAM" id="SSF58104">
    <property type="entry name" value="Methyl-accepting chemotaxis protein (MCP) signaling domain"/>
    <property type="match status" value="1"/>
</dbReference>
<evidence type="ECO:0000256" key="1">
    <source>
        <dbReference type="ARBA" id="ARBA00004651"/>
    </source>
</evidence>
<dbReference type="PROSITE" id="PS50885">
    <property type="entry name" value="HAMP"/>
    <property type="match status" value="1"/>
</dbReference>
<dbReference type="EMBL" id="CP042817">
    <property type="protein sequence ID" value="QEJ97994.1"/>
    <property type="molecule type" value="Genomic_DNA"/>
</dbReference>
<name>A0A0B7H1T9_TREPH</name>
<dbReference type="SMART" id="SM00283">
    <property type="entry name" value="MA"/>
    <property type="match status" value="1"/>
</dbReference>
<dbReference type="PANTHER" id="PTHR32089">
    <property type="entry name" value="METHYL-ACCEPTING CHEMOTAXIS PROTEIN MCPB"/>
    <property type="match status" value="1"/>
</dbReference>
<dbReference type="InterPro" id="IPR004089">
    <property type="entry name" value="MCPsignal_dom"/>
</dbReference>
<dbReference type="PANTHER" id="PTHR32089:SF112">
    <property type="entry name" value="LYSOZYME-LIKE PROTEIN-RELATED"/>
    <property type="match status" value="1"/>
</dbReference>
<dbReference type="EMBL" id="CDNC01000046">
    <property type="protein sequence ID" value="CEM62911.1"/>
    <property type="molecule type" value="Genomic_DNA"/>
</dbReference>
<keyword evidence="5 10" id="KW-1133">Transmembrane helix</keyword>
<evidence type="ECO:0000256" key="2">
    <source>
        <dbReference type="ARBA" id="ARBA00022475"/>
    </source>
</evidence>
<evidence type="ECO:0000256" key="3">
    <source>
        <dbReference type="ARBA" id="ARBA00022500"/>
    </source>
</evidence>
<comment type="similarity">
    <text evidence="8">Belongs to the methyl-accepting chemotaxis (MCP) protein family.</text>
</comment>
<dbReference type="CDD" id="cd06225">
    <property type="entry name" value="HAMP"/>
    <property type="match status" value="1"/>
</dbReference>
<dbReference type="CDD" id="cd18773">
    <property type="entry name" value="PDC1_HK_sensor"/>
    <property type="match status" value="1"/>
</dbReference>
<evidence type="ECO:0000256" key="6">
    <source>
        <dbReference type="ARBA" id="ARBA00023136"/>
    </source>
</evidence>
<keyword evidence="2" id="KW-1003">Cell membrane</keyword>
<evidence type="ECO:0000313" key="15">
    <source>
        <dbReference type="Proteomes" id="UP000042527"/>
    </source>
</evidence>
<dbReference type="OrthoDB" id="243053at2"/>
<sequence>MNSRFRVSISARIYGVFYSICIFLMLVTAITIGIKLKTNARNSFHKSASAELSHIGNSIFAFIENTDKNLTLLSKHPYSKNADSSLHTYTADTHDIKVSDTVKSETEQRMVQLYKQFYDAFPEYAEVCMGTIWGGYATSFDGEMPAGYDPRKRGWYELATAAKGNTIITKAYRSTIGKVVVCLSKSIFSSSGQMVGNMTIEVTLDNLTKMIGETKIGNTGHIILVQDDGTILADPKHPQLNFKTLKDSGSADLAKLQDIESGGAAIMMDGKKWVVNIHVIKGLDWKIIAFMEESEMFAMYIDIIRSIIIITLVLLAAAGLLIALITQRIVKPIRQTAAHLTDISEGEGDLTVSLPVQGNDEIAQLSIAFNQTIKKIRESLTTVLHTIELLTQSGNILSDSTASTAGAIKQITVNINGVNNKVIHHATSIHETTDTMQDMTKGLGHLSAKIDTQAVAVTESSAAIEEIVANIESVTRILEKNSLLIKKLEDKAEEVKLTTMNSAAVTQEISNESDSLIEAGNVIQHIASQTNLLAMNAAIEAAHAGEAGKGFAVVADEIRKLAEESGSQGKNITAVLKKLKTKIDAVAADSIRAEKLFQESFDLTTAVKNQEEVIMNAMYEQRQGSAQVLQAVSEINSITDEVKNGSFELRDECNQVLVKMKNLTEIAETINNSVREMSAGTGQINEAAYTVESVTKETNTSIKKLTDEMTKFKVE</sequence>
<dbReference type="Gene3D" id="6.10.340.10">
    <property type="match status" value="1"/>
</dbReference>
<reference evidence="13" key="2">
    <citation type="submission" date="2015-01" db="EMBL/GenBank/DDBJ databases">
        <authorList>
            <person name="Xiang T."/>
            <person name="Song Y."/>
            <person name="Huang L."/>
            <person name="Wang B."/>
            <person name="Wu P."/>
        </authorList>
    </citation>
    <scope>NUCLEOTIDE SEQUENCE [LARGE SCALE GENOMIC DNA]</scope>
    <source>
        <strain evidence="13">V1</strain>
    </source>
</reference>
<keyword evidence="7 9" id="KW-0807">Transducer</keyword>
<dbReference type="Pfam" id="PF02743">
    <property type="entry name" value="dCache_1"/>
    <property type="match status" value="1"/>
</dbReference>
<dbReference type="Proteomes" id="UP000323594">
    <property type="component" value="Chromosome"/>
</dbReference>
<keyword evidence="15" id="KW-1185">Reference proteome</keyword>
<dbReference type="Pfam" id="PF00015">
    <property type="entry name" value="MCPsignal"/>
    <property type="match status" value="1"/>
</dbReference>
<keyword evidence="6 10" id="KW-0472">Membrane</keyword>
<evidence type="ECO:0000313" key="14">
    <source>
        <dbReference type="EMBL" id="QEJ97994.1"/>
    </source>
</evidence>
<keyword evidence="3" id="KW-0145">Chemotaxis</keyword>
<evidence type="ECO:0000259" key="11">
    <source>
        <dbReference type="PROSITE" id="PS50111"/>
    </source>
</evidence>
<feature type="transmembrane region" description="Helical" evidence="10">
    <location>
        <begin position="303"/>
        <end position="325"/>
    </location>
</feature>
<keyword evidence="4 10" id="KW-0812">Transmembrane</keyword>
<evidence type="ECO:0000313" key="16">
    <source>
        <dbReference type="Proteomes" id="UP000323594"/>
    </source>
</evidence>
<evidence type="ECO:0000256" key="9">
    <source>
        <dbReference type="PROSITE-ProRule" id="PRU00284"/>
    </source>
</evidence>
<dbReference type="Gene3D" id="1.10.287.950">
    <property type="entry name" value="Methyl-accepting chemotaxis protein"/>
    <property type="match status" value="1"/>
</dbReference>
<dbReference type="Proteomes" id="UP000042527">
    <property type="component" value="Unassembled WGS sequence"/>
</dbReference>
<dbReference type="AlphaFoldDB" id="A0A0B7H1T9"/>
<feature type="domain" description="HAMP" evidence="12">
    <location>
        <begin position="327"/>
        <end position="381"/>
    </location>
</feature>
<reference evidence="14 16" key="3">
    <citation type="submission" date="2019-08" db="EMBL/GenBank/DDBJ databases">
        <authorList>
            <person name="Kuhnert P."/>
        </authorList>
    </citation>
    <scope>NUCLEOTIDE SEQUENCE [LARGE SCALE GENOMIC DNA]</scope>
    <source>
        <strain evidence="14 16">B36.5</strain>
    </source>
</reference>
<dbReference type="Pfam" id="PF00672">
    <property type="entry name" value="HAMP"/>
    <property type="match status" value="1"/>
</dbReference>
<dbReference type="InterPro" id="IPR003660">
    <property type="entry name" value="HAMP_dom"/>
</dbReference>
<dbReference type="Gene3D" id="3.30.450.20">
    <property type="entry name" value="PAS domain"/>
    <property type="match status" value="1"/>
</dbReference>
<evidence type="ECO:0000256" key="8">
    <source>
        <dbReference type="ARBA" id="ARBA00029447"/>
    </source>
</evidence>
<feature type="transmembrane region" description="Helical" evidence="10">
    <location>
        <begin position="12"/>
        <end position="34"/>
    </location>
</feature>
<evidence type="ECO:0000256" key="7">
    <source>
        <dbReference type="ARBA" id="ARBA00023224"/>
    </source>
</evidence>
<dbReference type="GO" id="GO:0005886">
    <property type="term" value="C:plasma membrane"/>
    <property type="evidence" value="ECO:0007669"/>
    <property type="project" value="UniProtKB-SubCell"/>
</dbReference>
<evidence type="ECO:0000256" key="5">
    <source>
        <dbReference type="ARBA" id="ARBA00022989"/>
    </source>
</evidence>
<evidence type="ECO:0000256" key="10">
    <source>
        <dbReference type="SAM" id="Phobius"/>
    </source>
</evidence>
<protein>
    <submittedName>
        <fullName evidence="13">HAMP domain protein</fullName>
    </submittedName>
    <submittedName>
        <fullName evidence="14">Methyl-accepting chemotaxis protein</fullName>
    </submittedName>
</protein>
<dbReference type="GO" id="GO:0007165">
    <property type="term" value="P:signal transduction"/>
    <property type="evidence" value="ECO:0007669"/>
    <property type="project" value="UniProtKB-KW"/>
</dbReference>
<accession>A0A0B7H1T9</accession>
<dbReference type="CDD" id="cd12912">
    <property type="entry name" value="PDC2_MCP_like"/>
    <property type="match status" value="1"/>
</dbReference>
<evidence type="ECO:0000256" key="4">
    <source>
        <dbReference type="ARBA" id="ARBA00022692"/>
    </source>
</evidence>
<dbReference type="SMART" id="SM00304">
    <property type="entry name" value="HAMP"/>
    <property type="match status" value="1"/>
</dbReference>
<organism evidence="13 15">
    <name type="scientific">Treponema phagedenis</name>
    <dbReference type="NCBI Taxonomy" id="162"/>
    <lineage>
        <taxon>Bacteria</taxon>
        <taxon>Pseudomonadati</taxon>
        <taxon>Spirochaetota</taxon>
        <taxon>Spirochaetia</taxon>
        <taxon>Spirochaetales</taxon>
        <taxon>Treponemataceae</taxon>
        <taxon>Treponema</taxon>
    </lineage>
</organism>
<evidence type="ECO:0000313" key="13">
    <source>
        <dbReference type="EMBL" id="CEM62911.1"/>
    </source>
</evidence>
<dbReference type="InterPro" id="IPR033479">
    <property type="entry name" value="dCache_1"/>
</dbReference>
<gene>
    <name evidence="14" type="ORF">FUT82_08285</name>
    <name evidence="13" type="ORF">TPHV1_500019</name>
</gene>
<feature type="domain" description="Methyl-accepting transducer" evidence="11">
    <location>
        <begin position="428"/>
        <end position="650"/>
    </location>
</feature>
<dbReference type="RefSeq" id="WP_044634950.1">
    <property type="nucleotide sequence ID" value="NZ_CDNC01000046.1"/>
</dbReference>
<reference evidence="15" key="1">
    <citation type="submission" date="2015-01" db="EMBL/GenBank/DDBJ databases">
        <authorList>
            <person name="Manzoor Shahid"/>
            <person name="Zubair Saima"/>
        </authorList>
    </citation>
    <scope>NUCLEOTIDE SEQUENCE [LARGE SCALE GENOMIC DNA]</scope>
    <source>
        <strain evidence="15">V1</strain>
    </source>
</reference>
<evidence type="ECO:0000259" key="12">
    <source>
        <dbReference type="PROSITE" id="PS50885"/>
    </source>
</evidence>
<comment type="subcellular location">
    <subcellularLocation>
        <location evidence="1">Cell membrane</location>
        <topology evidence="1">Multi-pass membrane protein</topology>
    </subcellularLocation>
</comment>